<proteinExistence type="predicted"/>
<dbReference type="Proteomes" id="UP000749471">
    <property type="component" value="Unassembled WGS sequence"/>
</dbReference>
<organism evidence="3 4">
    <name type="scientific">Tissierella simiarum</name>
    <dbReference type="NCBI Taxonomy" id="2841534"/>
    <lineage>
        <taxon>Bacteria</taxon>
        <taxon>Bacillati</taxon>
        <taxon>Bacillota</taxon>
        <taxon>Tissierellia</taxon>
        <taxon>Tissierellales</taxon>
        <taxon>Tissierellaceae</taxon>
        <taxon>Tissierella</taxon>
    </lineage>
</organism>
<protein>
    <submittedName>
        <fullName evidence="3">NUDIX hydrolase</fullName>
    </submittedName>
</protein>
<dbReference type="EMBL" id="JAHLPM010000008">
    <property type="protein sequence ID" value="MBU5438445.1"/>
    <property type="molecule type" value="Genomic_DNA"/>
</dbReference>
<reference evidence="3 4" key="1">
    <citation type="submission" date="2021-06" db="EMBL/GenBank/DDBJ databases">
        <authorList>
            <person name="Sun Q."/>
            <person name="Li D."/>
        </authorList>
    </citation>
    <scope>NUCLEOTIDE SEQUENCE [LARGE SCALE GENOMIC DNA]</scope>
    <source>
        <strain evidence="3 4">MSJ-40</strain>
    </source>
</reference>
<gene>
    <name evidence="3" type="ORF">KQI42_10520</name>
</gene>
<evidence type="ECO:0000259" key="2">
    <source>
        <dbReference type="PROSITE" id="PS51462"/>
    </source>
</evidence>
<keyword evidence="4" id="KW-1185">Reference proteome</keyword>
<dbReference type="InterPro" id="IPR000086">
    <property type="entry name" value="NUDIX_hydrolase_dom"/>
</dbReference>
<evidence type="ECO:0000313" key="3">
    <source>
        <dbReference type="EMBL" id="MBU5438445.1"/>
    </source>
</evidence>
<dbReference type="InterPro" id="IPR051325">
    <property type="entry name" value="Nudix_hydrolase_domain"/>
</dbReference>
<evidence type="ECO:0000313" key="4">
    <source>
        <dbReference type="Proteomes" id="UP000749471"/>
    </source>
</evidence>
<keyword evidence="1 3" id="KW-0378">Hydrolase</keyword>
<dbReference type="CDD" id="cd03673">
    <property type="entry name" value="NUDIX_Ap6A_hydrolase"/>
    <property type="match status" value="1"/>
</dbReference>
<feature type="domain" description="Nudix hydrolase" evidence="2">
    <location>
        <begin position="1"/>
        <end position="130"/>
    </location>
</feature>
<dbReference type="PROSITE" id="PS51462">
    <property type="entry name" value="NUDIX"/>
    <property type="match status" value="1"/>
</dbReference>
<dbReference type="Pfam" id="PF00293">
    <property type="entry name" value="NUDIX"/>
    <property type="match status" value="1"/>
</dbReference>
<dbReference type="PROSITE" id="PS00893">
    <property type="entry name" value="NUDIX_BOX"/>
    <property type="match status" value="1"/>
</dbReference>
<dbReference type="GO" id="GO:0016787">
    <property type="term" value="F:hydrolase activity"/>
    <property type="evidence" value="ECO:0007669"/>
    <property type="project" value="UniProtKB-KW"/>
</dbReference>
<dbReference type="PANTHER" id="PTHR21340:SF0">
    <property type="entry name" value="BIS(5'-NUCLEOSYL)-TETRAPHOSPHATASE [ASYMMETRICAL]"/>
    <property type="match status" value="1"/>
</dbReference>
<comment type="caution">
    <text evidence="3">The sequence shown here is derived from an EMBL/GenBank/DDBJ whole genome shotgun (WGS) entry which is preliminary data.</text>
</comment>
<dbReference type="InterPro" id="IPR020084">
    <property type="entry name" value="NUDIX_hydrolase_CS"/>
</dbReference>
<dbReference type="PANTHER" id="PTHR21340">
    <property type="entry name" value="DIADENOSINE 5,5-P1,P4-TETRAPHOSPHATE PYROPHOSPHOHYDROLASE MUTT"/>
    <property type="match status" value="1"/>
</dbReference>
<sequence length="134" mass="15573">MVEEVSSGGVVVFGNTILLLKKFNGDWVLPKGRVEKGEDIRDTALREVYEEGGVRGQIIKYIGMVHYNYKNLKENETVFKTVHWYLMKTNNMDCVPQKKEGFVDALFVHIDKAIDLVKYEDERKIIIKGLRMYK</sequence>
<dbReference type="RefSeq" id="WP_216519563.1">
    <property type="nucleotide sequence ID" value="NZ_JAHLPM010000008.1"/>
</dbReference>
<evidence type="ECO:0000256" key="1">
    <source>
        <dbReference type="ARBA" id="ARBA00022801"/>
    </source>
</evidence>
<name>A0ABS6E7N5_9FIRM</name>
<accession>A0ABS6E7N5</accession>